<dbReference type="SUPFAM" id="SSF51206">
    <property type="entry name" value="cAMP-binding domain-like"/>
    <property type="match status" value="1"/>
</dbReference>
<dbReference type="GO" id="GO:0005829">
    <property type="term" value="C:cytosol"/>
    <property type="evidence" value="ECO:0007669"/>
    <property type="project" value="TreeGrafter"/>
</dbReference>
<dbReference type="Proteomes" id="UP000183529">
    <property type="component" value="Unassembled WGS sequence"/>
</dbReference>
<dbReference type="PROSITE" id="PS51063">
    <property type="entry name" value="HTH_CRP_2"/>
    <property type="match status" value="1"/>
</dbReference>
<dbReference type="CDD" id="cd00038">
    <property type="entry name" value="CAP_ED"/>
    <property type="match status" value="1"/>
</dbReference>
<dbReference type="EMBL" id="FNZM01000033">
    <property type="protein sequence ID" value="SEK14984.1"/>
    <property type="molecule type" value="Genomic_DNA"/>
</dbReference>
<evidence type="ECO:0000256" key="3">
    <source>
        <dbReference type="ARBA" id="ARBA00023163"/>
    </source>
</evidence>
<dbReference type="GO" id="GO:0003700">
    <property type="term" value="F:DNA-binding transcription factor activity"/>
    <property type="evidence" value="ECO:0007669"/>
    <property type="project" value="TreeGrafter"/>
</dbReference>
<dbReference type="Gene3D" id="2.60.120.10">
    <property type="entry name" value="Jelly Rolls"/>
    <property type="match status" value="1"/>
</dbReference>
<feature type="region of interest" description="Disordered" evidence="4">
    <location>
        <begin position="218"/>
        <end position="244"/>
    </location>
</feature>
<dbReference type="InterPro" id="IPR036390">
    <property type="entry name" value="WH_DNA-bd_sf"/>
</dbReference>
<keyword evidence="2" id="KW-0238">DNA-binding</keyword>
<evidence type="ECO:0000259" key="5">
    <source>
        <dbReference type="PROSITE" id="PS50042"/>
    </source>
</evidence>
<evidence type="ECO:0000256" key="1">
    <source>
        <dbReference type="ARBA" id="ARBA00023015"/>
    </source>
</evidence>
<dbReference type="Pfam" id="PF13545">
    <property type="entry name" value="HTH_Crp_2"/>
    <property type="match status" value="1"/>
</dbReference>
<proteinExistence type="predicted"/>
<evidence type="ECO:0000256" key="2">
    <source>
        <dbReference type="ARBA" id="ARBA00023125"/>
    </source>
</evidence>
<evidence type="ECO:0000313" key="7">
    <source>
        <dbReference type="EMBL" id="SEK14984.1"/>
    </source>
</evidence>
<dbReference type="InterPro" id="IPR036388">
    <property type="entry name" value="WH-like_DNA-bd_sf"/>
</dbReference>
<keyword evidence="3" id="KW-0804">Transcription</keyword>
<dbReference type="PANTHER" id="PTHR24567:SF68">
    <property type="entry name" value="DNA-BINDING TRANSCRIPTIONAL DUAL REGULATOR CRP"/>
    <property type="match status" value="1"/>
</dbReference>
<evidence type="ECO:0000313" key="8">
    <source>
        <dbReference type="Proteomes" id="UP000183529"/>
    </source>
</evidence>
<name>A0AAQ1JYE9_9BURK</name>
<dbReference type="InterPro" id="IPR014710">
    <property type="entry name" value="RmlC-like_jellyroll"/>
</dbReference>
<dbReference type="SMART" id="SM00419">
    <property type="entry name" value="HTH_CRP"/>
    <property type="match status" value="1"/>
</dbReference>
<comment type="caution">
    <text evidence="7">The sequence shown here is derived from an EMBL/GenBank/DDBJ whole genome shotgun (WGS) entry which is preliminary data.</text>
</comment>
<evidence type="ECO:0000256" key="4">
    <source>
        <dbReference type="SAM" id="MobiDB-lite"/>
    </source>
</evidence>
<sequence>MSTHADPFTRMLDSEQGRLLLSKAVRRKLRRGQMLSMPSQFDNQIFIVRSGRIRVHLMNEQRELTLAFLEPGDVYSTHTPAWVTASESSEVLLISARAFSELLAQMPAATGTVVRSLGMLLGRMIELVETLVFRDAHARLAHFLVSTARSHGQRSANGWTLRLHLSITEIALLLGSTRQTVSATLNHMHREGVIMRHGPRQFFIADLARLEAWNGERRTGCEAPRPKQSTQDVGQPTDDVEMPG</sequence>
<dbReference type="CDD" id="cd00092">
    <property type="entry name" value="HTH_CRP"/>
    <property type="match status" value="1"/>
</dbReference>
<dbReference type="InterPro" id="IPR050397">
    <property type="entry name" value="Env_Response_Regulators"/>
</dbReference>
<evidence type="ECO:0000259" key="6">
    <source>
        <dbReference type="PROSITE" id="PS51063"/>
    </source>
</evidence>
<dbReference type="Gene3D" id="1.10.10.10">
    <property type="entry name" value="Winged helix-like DNA-binding domain superfamily/Winged helix DNA-binding domain"/>
    <property type="match status" value="1"/>
</dbReference>
<feature type="domain" description="HTH crp-type" evidence="6">
    <location>
        <begin position="134"/>
        <end position="208"/>
    </location>
</feature>
<feature type="domain" description="Cyclic nucleotide-binding" evidence="5">
    <location>
        <begin position="8"/>
        <end position="76"/>
    </location>
</feature>
<protein>
    <submittedName>
        <fullName evidence="7">cAMP-binding domain of CRP or a regulatory subunit of cAMP-dependent protein kinases</fullName>
    </submittedName>
</protein>
<accession>A0AAQ1JYE9</accession>
<dbReference type="SUPFAM" id="SSF46785">
    <property type="entry name" value="Winged helix' DNA-binding domain"/>
    <property type="match status" value="1"/>
</dbReference>
<keyword evidence="1" id="KW-0805">Transcription regulation</keyword>
<dbReference type="PROSITE" id="PS50042">
    <property type="entry name" value="CNMP_BINDING_3"/>
    <property type="match status" value="1"/>
</dbReference>
<dbReference type="PANTHER" id="PTHR24567">
    <property type="entry name" value="CRP FAMILY TRANSCRIPTIONAL REGULATORY PROTEIN"/>
    <property type="match status" value="1"/>
</dbReference>
<dbReference type="AlphaFoldDB" id="A0AAQ1JYE9"/>
<reference evidence="7 8" key="1">
    <citation type="submission" date="2016-10" db="EMBL/GenBank/DDBJ databases">
        <authorList>
            <person name="Varghese N."/>
            <person name="Submissions S."/>
        </authorList>
    </citation>
    <scope>NUCLEOTIDE SEQUENCE [LARGE SCALE GENOMIC DNA]</scope>
    <source>
        <strain evidence="7 8">LMG 22274</strain>
    </source>
</reference>
<dbReference type="RefSeq" id="WP_161495521.1">
    <property type="nucleotide sequence ID" value="NZ_CADFGN010000023.1"/>
</dbReference>
<dbReference type="Pfam" id="PF00027">
    <property type="entry name" value="cNMP_binding"/>
    <property type="match status" value="1"/>
</dbReference>
<dbReference type="InterPro" id="IPR000595">
    <property type="entry name" value="cNMP-bd_dom"/>
</dbReference>
<dbReference type="InterPro" id="IPR018490">
    <property type="entry name" value="cNMP-bd_dom_sf"/>
</dbReference>
<organism evidence="7 8">
    <name type="scientific">Paraburkholderia tropica</name>
    <dbReference type="NCBI Taxonomy" id="92647"/>
    <lineage>
        <taxon>Bacteria</taxon>
        <taxon>Pseudomonadati</taxon>
        <taxon>Pseudomonadota</taxon>
        <taxon>Betaproteobacteria</taxon>
        <taxon>Burkholderiales</taxon>
        <taxon>Burkholderiaceae</taxon>
        <taxon>Paraburkholderia</taxon>
    </lineage>
</organism>
<dbReference type="InterPro" id="IPR012318">
    <property type="entry name" value="HTH_CRP"/>
</dbReference>
<dbReference type="GO" id="GO:0003677">
    <property type="term" value="F:DNA binding"/>
    <property type="evidence" value="ECO:0007669"/>
    <property type="project" value="UniProtKB-KW"/>
</dbReference>
<gene>
    <name evidence="7" type="ORF">SAMN05216550_13322</name>
</gene>